<dbReference type="GeneID" id="1476765"/>
<keyword evidence="1" id="KW-0175">Coiled coil</keyword>
<dbReference type="PANTHER" id="PTHR44119:SF4">
    <property type="entry name" value="AEROBIC COBALTOCHELATASE SUBUNIT COBN"/>
    <property type="match status" value="1"/>
</dbReference>
<dbReference type="Proteomes" id="UP000619545">
    <property type="component" value="Unassembled WGS sequence"/>
</dbReference>
<dbReference type="InterPro" id="IPR003672">
    <property type="entry name" value="CobN/Mg_chltase"/>
</dbReference>
<comment type="caution">
    <text evidence="3">The sequence shown here is derived from an EMBL/GenBank/DDBJ whole genome shotgun (WGS) entry which is preliminary data.</text>
</comment>
<feature type="domain" description="CobN/magnesium chelatase" evidence="2">
    <location>
        <begin position="83"/>
        <end position="461"/>
    </location>
</feature>
<evidence type="ECO:0000259" key="2">
    <source>
        <dbReference type="Pfam" id="PF02514"/>
    </source>
</evidence>
<dbReference type="EMBL" id="DUJS01000002">
    <property type="protein sequence ID" value="HII70112.1"/>
    <property type="molecule type" value="Genomic_DNA"/>
</dbReference>
<gene>
    <name evidence="3" type="ORF">HA336_02620</name>
</gene>
<dbReference type="RefSeq" id="WP_011019034.1">
    <property type="nucleotide sequence ID" value="NZ_DUJS01000002.1"/>
</dbReference>
<evidence type="ECO:0000256" key="1">
    <source>
        <dbReference type="SAM" id="Coils"/>
    </source>
</evidence>
<name>A0A832T686_9EURY</name>
<proteinExistence type="predicted"/>
<dbReference type="AlphaFoldDB" id="A0A832T686"/>
<organism evidence="3 4">
    <name type="scientific">Methanopyrus kandleri</name>
    <dbReference type="NCBI Taxonomy" id="2320"/>
    <lineage>
        <taxon>Archaea</taxon>
        <taxon>Methanobacteriati</taxon>
        <taxon>Methanobacteriota</taxon>
        <taxon>Methanomada group</taxon>
        <taxon>Methanopyri</taxon>
        <taxon>Methanopyrales</taxon>
        <taxon>Methanopyraceae</taxon>
        <taxon>Methanopyrus</taxon>
    </lineage>
</organism>
<dbReference type="Pfam" id="PF02514">
    <property type="entry name" value="CobN-Mg_chel"/>
    <property type="match status" value="1"/>
</dbReference>
<evidence type="ECO:0000313" key="3">
    <source>
        <dbReference type="EMBL" id="HII70112.1"/>
    </source>
</evidence>
<reference evidence="3" key="1">
    <citation type="journal article" date="2020" name="bioRxiv">
        <title>A rank-normalized archaeal taxonomy based on genome phylogeny resolves widespread incomplete and uneven classifications.</title>
        <authorList>
            <person name="Rinke C."/>
            <person name="Chuvochina M."/>
            <person name="Mussig A.J."/>
            <person name="Chaumeil P.-A."/>
            <person name="Waite D.W."/>
            <person name="Whitman W.B."/>
            <person name="Parks D.H."/>
            <person name="Hugenholtz P."/>
        </authorList>
    </citation>
    <scope>NUCLEOTIDE SEQUENCE</scope>
    <source>
        <strain evidence="3">UBA8853</strain>
    </source>
</reference>
<evidence type="ECO:0000313" key="4">
    <source>
        <dbReference type="Proteomes" id="UP000619545"/>
    </source>
</evidence>
<accession>A0A832T686</accession>
<sequence length="573" mass="64580">MRVLCVCSGTMLKAARDVAERFSELKIDVAYQDDPIDPNRYDLIVLLKVTNVNLPTDHDAEVVAVPLDGSTGIQHLNTAPSSVVERAAEYLEKGGKENLENERGFESFEKLGVPVLNAVVSWYTDRDGWRESEGGLSPADVAYGISLAELQGRIDPVLVGTKRDRGEFEPLPERCRLAARRAIRWARLRRKDPAERRVAVVLNNGICSGGEARIGAAMGLDTFESLARLLQHMAEEGYRLDWVPRDGRELEREFFRRKAFDEFKRTRVEDIVASGGAVDLVPLDRYLEWFEELPEELQERMVETWGEPPGDSMVLDDHLVIAGIRTGNVFLTVQPKRGCAGTECNGDVCKILHDPHCPPTHHYYAFYRWIRDEFRADVLLHAGTHGTLEWLPGKSVGLSRECWPEVCLGDLPVVYWYIVSNPSEGVQAKRRGYSTLVDHCPPPMGTTEAGLEELEERLEEALRDPDREDRRLFEEWEVRSGAFIEKGLHVIGEPAYDPERLSEFLFALCRNRLRELIAESAGLDLEELTERPEAENDLFGATNAEVLRALDAVIRGLCEETVSEAHHGPDRKG</sequence>
<feature type="coiled-coil region" evidence="1">
    <location>
        <begin position="444"/>
        <end position="471"/>
    </location>
</feature>
<dbReference type="PANTHER" id="PTHR44119">
    <property type="entry name" value="MAGNESIUM-CHELATASE SUBUNIT CHLH, CHLOROPLASTIC"/>
    <property type="match status" value="1"/>
</dbReference>
<protein>
    <submittedName>
        <fullName evidence="3">Cobaltochelatase subunit CobN</fullName>
    </submittedName>
</protein>